<proteinExistence type="predicted"/>
<protein>
    <submittedName>
        <fullName evidence="1">Uncharacterized protein</fullName>
    </submittedName>
</protein>
<evidence type="ECO:0000313" key="2">
    <source>
        <dbReference type="Proteomes" id="UP001153331"/>
    </source>
</evidence>
<dbReference type="Proteomes" id="UP001153331">
    <property type="component" value="Unassembled WGS sequence"/>
</dbReference>
<name>A0ACC2HSU4_9PLEO</name>
<dbReference type="EMBL" id="JAPHNI010001443">
    <property type="protein sequence ID" value="KAJ8105586.1"/>
    <property type="molecule type" value="Genomic_DNA"/>
</dbReference>
<sequence length="194" mass="21734">MLYFAESQLYWECNHCRLSEDNSPQAHANRKYPVLTFSSALTVEDTAAKWYEGAVQTYSKRKLTYQSDKLTAISAVAKATHPNRHVAYIAGLWEDSMVKGLGWYRGGPGKRTDEFPALRGHGLVNSQASCMTWEVRVTSGRITLRTMVATGLVMPGRDESSTDNYFKQYDDRNVLLISEGTGLEEWGGLGRVGR</sequence>
<organism evidence="1 2">
    <name type="scientific">Boeremia exigua</name>
    <dbReference type="NCBI Taxonomy" id="749465"/>
    <lineage>
        <taxon>Eukaryota</taxon>
        <taxon>Fungi</taxon>
        <taxon>Dikarya</taxon>
        <taxon>Ascomycota</taxon>
        <taxon>Pezizomycotina</taxon>
        <taxon>Dothideomycetes</taxon>
        <taxon>Pleosporomycetidae</taxon>
        <taxon>Pleosporales</taxon>
        <taxon>Pleosporineae</taxon>
        <taxon>Didymellaceae</taxon>
        <taxon>Boeremia</taxon>
    </lineage>
</organism>
<accession>A0ACC2HSU4</accession>
<keyword evidence="2" id="KW-1185">Reference proteome</keyword>
<reference evidence="1" key="1">
    <citation type="submission" date="2022-11" db="EMBL/GenBank/DDBJ databases">
        <title>Genome Sequence of Boeremia exigua.</title>
        <authorList>
            <person name="Buettner E."/>
        </authorList>
    </citation>
    <scope>NUCLEOTIDE SEQUENCE</scope>
    <source>
        <strain evidence="1">CU02</strain>
    </source>
</reference>
<comment type="caution">
    <text evidence="1">The sequence shown here is derived from an EMBL/GenBank/DDBJ whole genome shotgun (WGS) entry which is preliminary data.</text>
</comment>
<gene>
    <name evidence="1" type="ORF">OPT61_g10084</name>
</gene>
<evidence type="ECO:0000313" key="1">
    <source>
        <dbReference type="EMBL" id="KAJ8105586.1"/>
    </source>
</evidence>